<accession>A0A1G7FDT3</accession>
<dbReference type="AlphaFoldDB" id="A0A1G7FDT3"/>
<feature type="region of interest" description="Disordered" evidence="1">
    <location>
        <begin position="100"/>
        <end position="123"/>
    </location>
</feature>
<organism evidence="2 3">
    <name type="scientific">Streptomyces griseoaurantiacus</name>
    <dbReference type="NCBI Taxonomy" id="68213"/>
    <lineage>
        <taxon>Bacteria</taxon>
        <taxon>Bacillati</taxon>
        <taxon>Actinomycetota</taxon>
        <taxon>Actinomycetes</taxon>
        <taxon>Kitasatosporales</taxon>
        <taxon>Streptomycetaceae</taxon>
        <taxon>Streptomyces</taxon>
        <taxon>Streptomyces aurantiacus group</taxon>
    </lineage>
</organism>
<proteinExistence type="predicted"/>
<evidence type="ECO:0000313" key="2">
    <source>
        <dbReference type="EMBL" id="SDE74059.1"/>
    </source>
</evidence>
<gene>
    <name evidence="2" type="ORF">SAMN05216260_103335</name>
</gene>
<evidence type="ECO:0000256" key="1">
    <source>
        <dbReference type="SAM" id="MobiDB-lite"/>
    </source>
</evidence>
<protein>
    <submittedName>
        <fullName evidence="2">Uncharacterized protein</fullName>
    </submittedName>
</protein>
<evidence type="ECO:0000313" key="3">
    <source>
        <dbReference type="Proteomes" id="UP000198614"/>
    </source>
</evidence>
<name>A0A1G7FDT3_9ACTN</name>
<reference evidence="2 3" key="1">
    <citation type="submission" date="2016-10" db="EMBL/GenBank/DDBJ databases">
        <authorList>
            <person name="de Groot N.N."/>
        </authorList>
    </citation>
    <scope>NUCLEOTIDE SEQUENCE [LARGE SCALE GENOMIC DNA]</scope>
    <source>
        <strain evidence="2 3">CGMCC 4.1859</strain>
    </source>
</reference>
<sequence>MAEGDGVADQGIRVRLSGSADESDIDALKSWLEREQPLEALVREGRLVIQVRSDTAGAGERGSPMGLGMEIFLAFVGGASGELLRRVTGTVERAFHAWQENRRDVESGDPPDGRVDAVTPDER</sequence>
<dbReference type="EMBL" id="FNAX01000003">
    <property type="protein sequence ID" value="SDE74059.1"/>
    <property type="molecule type" value="Genomic_DNA"/>
</dbReference>
<dbReference type="Proteomes" id="UP000198614">
    <property type="component" value="Unassembled WGS sequence"/>
</dbReference>
<dbReference type="OrthoDB" id="4306766at2"/>